<dbReference type="Proteomes" id="UP000799764">
    <property type="component" value="Unassembled WGS sequence"/>
</dbReference>
<protein>
    <submittedName>
        <fullName evidence="2">Uncharacterized protein</fullName>
    </submittedName>
</protein>
<sequence>MKMHAELSGKLRAARKTLQDEQAALQKEREAHLCTLTVQEALIDEAARHATKEATETARRYVRGQKDRIQNARGGSIGTPLKLDEEAEMSAARENNECTATALAKHIMEDSMEEKRECKRVAPDLSSLVGLGSQSESPKSMQKSHQGSEMFSKRLDAAFGQTQNHHRLFNSSDIAGFDGSKGEEGPLRRVAGTSSPVSGLNSSAPPYSLRHRRPNNRYVAFSAVTRRRSGKSVG</sequence>
<evidence type="ECO:0000313" key="2">
    <source>
        <dbReference type="EMBL" id="KAF2446939.1"/>
    </source>
</evidence>
<organism evidence="2 3">
    <name type="scientific">Karstenula rhodostoma CBS 690.94</name>
    <dbReference type="NCBI Taxonomy" id="1392251"/>
    <lineage>
        <taxon>Eukaryota</taxon>
        <taxon>Fungi</taxon>
        <taxon>Dikarya</taxon>
        <taxon>Ascomycota</taxon>
        <taxon>Pezizomycotina</taxon>
        <taxon>Dothideomycetes</taxon>
        <taxon>Pleosporomycetidae</taxon>
        <taxon>Pleosporales</taxon>
        <taxon>Massarineae</taxon>
        <taxon>Didymosphaeriaceae</taxon>
        <taxon>Karstenula</taxon>
    </lineage>
</organism>
<feature type="region of interest" description="Disordered" evidence="1">
    <location>
        <begin position="171"/>
        <end position="213"/>
    </location>
</feature>
<evidence type="ECO:0000313" key="3">
    <source>
        <dbReference type="Proteomes" id="UP000799764"/>
    </source>
</evidence>
<accession>A0A9P4PQ44</accession>
<dbReference type="AlphaFoldDB" id="A0A9P4PQ44"/>
<feature type="compositionally biased region" description="Polar residues" evidence="1">
    <location>
        <begin position="192"/>
        <end position="205"/>
    </location>
</feature>
<proteinExistence type="predicted"/>
<evidence type="ECO:0000256" key="1">
    <source>
        <dbReference type="SAM" id="MobiDB-lite"/>
    </source>
</evidence>
<feature type="region of interest" description="Disordered" evidence="1">
    <location>
        <begin position="1"/>
        <end position="22"/>
    </location>
</feature>
<comment type="caution">
    <text evidence="2">The sequence shown here is derived from an EMBL/GenBank/DDBJ whole genome shotgun (WGS) entry which is preliminary data.</text>
</comment>
<gene>
    <name evidence="2" type="ORF">P171DRAFT_241916</name>
</gene>
<name>A0A9P4PQ44_9PLEO</name>
<reference evidence="2" key="1">
    <citation type="journal article" date="2020" name="Stud. Mycol.">
        <title>101 Dothideomycetes genomes: a test case for predicting lifestyles and emergence of pathogens.</title>
        <authorList>
            <person name="Haridas S."/>
            <person name="Albert R."/>
            <person name="Binder M."/>
            <person name="Bloem J."/>
            <person name="Labutti K."/>
            <person name="Salamov A."/>
            <person name="Andreopoulos B."/>
            <person name="Baker S."/>
            <person name="Barry K."/>
            <person name="Bills G."/>
            <person name="Bluhm B."/>
            <person name="Cannon C."/>
            <person name="Castanera R."/>
            <person name="Culley D."/>
            <person name="Daum C."/>
            <person name="Ezra D."/>
            <person name="Gonzalez J."/>
            <person name="Henrissat B."/>
            <person name="Kuo A."/>
            <person name="Liang C."/>
            <person name="Lipzen A."/>
            <person name="Lutzoni F."/>
            <person name="Magnuson J."/>
            <person name="Mondo S."/>
            <person name="Nolan M."/>
            <person name="Ohm R."/>
            <person name="Pangilinan J."/>
            <person name="Park H.-J."/>
            <person name="Ramirez L."/>
            <person name="Alfaro M."/>
            <person name="Sun H."/>
            <person name="Tritt A."/>
            <person name="Yoshinaga Y."/>
            <person name="Zwiers L.-H."/>
            <person name="Turgeon B."/>
            <person name="Goodwin S."/>
            <person name="Spatafora J."/>
            <person name="Crous P."/>
            <person name="Grigoriev I."/>
        </authorList>
    </citation>
    <scope>NUCLEOTIDE SEQUENCE</scope>
    <source>
        <strain evidence="2">CBS 690.94</strain>
    </source>
</reference>
<keyword evidence="3" id="KW-1185">Reference proteome</keyword>
<dbReference type="EMBL" id="MU001497">
    <property type="protein sequence ID" value="KAF2446939.1"/>
    <property type="molecule type" value="Genomic_DNA"/>
</dbReference>